<evidence type="ECO:0000259" key="9">
    <source>
        <dbReference type="PROSITE" id="PS50089"/>
    </source>
</evidence>
<evidence type="ECO:0000256" key="4">
    <source>
        <dbReference type="ARBA" id="ARBA00022723"/>
    </source>
</evidence>
<feature type="domain" description="RING-type" evidence="9">
    <location>
        <begin position="213"/>
        <end position="252"/>
    </location>
</feature>
<evidence type="ECO:0000256" key="6">
    <source>
        <dbReference type="ARBA" id="ARBA00022786"/>
    </source>
</evidence>
<keyword evidence="4" id="KW-0479">Metal-binding</keyword>
<evidence type="ECO:0000256" key="1">
    <source>
        <dbReference type="ARBA" id="ARBA00000900"/>
    </source>
</evidence>
<keyword evidence="11" id="KW-1185">Reference proteome</keyword>
<evidence type="ECO:0000256" key="8">
    <source>
        <dbReference type="PROSITE-ProRule" id="PRU00175"/>
    </source>
</evidence>
<keyword evidence="7" id="KW-0862">Zinc</keyword>
<comment type="caution">
    <text evidence="10">The sequence shown here is derived from an EMBL/GenBank/DDBJ whole genome shotgun (WGS) entry which is preliminary data.</text>
</comment>
<dbReference type="EMBL" id="JASCZI010241686">
    <property type="protein sequence ID" value="MED6204821.1"/>
    <property type="molecule type" value="Genomic_DNA"/>
</dbReference>
<reference evidence="10 11" key="1">
    <citation type="journal article" date="2023" name="Plants (Basel)">
        <title>Bridging the Gap: Combining Genomics and Transcriptomics Approaches to Understand Stylosanthes scabra, an Orphan Legume from the Brazilian Caatinga.</title>
        <authorList>
            <person name="Ferreira-Neto J.R.C."/>
            <person name="da Silva M.D."/>
            <person name="Binneck E."/>
            <person name="de Melo N.F."/>
            <person name="da Silva R.H."/>
            <person name="de Melo A.L.T.M."/>
            <person name="Pandolfi V."/>
            <person name="Bustamante F.O."/>
            <person name="Brasileiro-Vidal A.C."/>
            <person name="Benko-Iseppon A.M."/>
        </authorList>
    </citation>
    <scope>NUCLEOTIDE SEQUENCE [LARGE SCALE GENOMIC DNA]</scope>
    <source>
        <tissue evidence="10">Leaves</tissue>
    </source>
</reference>
<gene>
    <name evidence="10" type="ORF">PIB30_012323</name>
</gene>
<dbReference type="EC" id="2.3.2.27" evidence="2"/>
<evidence type="ECO:0000313" key="10">
    <source>
        <dbReference type="EMBL" id="MED6204821.1"/>
    </source>
</evidence>
<dbReference type="PROSITE" id="PS50089">
    <property type="entry name" value="ZF_RING_2"/>
    <property type="match status" value="1"/>
</dbReference>
<evidence type="ECO:0000256" key="7">
    <source>
        <dbReference type="ARBA" id="ARBA00022833"/>
    </source>
</evidence>
<organism evidence="10 11">
    <name type="scientific">Stylosanthes scabra</name>
    <dbReference type="NCBI Taxonomy" id="79078"/>
    <lineage>
        <taxon>Eukaryota</taxon>
        <taxon>Viridiplantae</taxon>
        <taxon>Streptophyta</taxon>
        <taxon>Embryophyta</taxon>
        <taxon>Tracheophyta</taxon>
        <taxon>Spermatophyta</taxon>
        <taxon>Magnoliopsida</taxon>
        <taxon>eudicotyledons</taxon>
        <taxon>Gunneridae</taxon>
        <taxon>Pentapetalae</taxon>
        <taxon>rosids</taxon>
        <taxon>fabids</taxon>
        <taxon>Fabales</taxon>
        <taxon>Fabaceae</taxon>
        <taxon>Papilionoideae</taxon>
        <taxon>50 kb inversion clade</taxon>
        <taxon>dalbergioids sensu lato</taxon>
        <taxon>Dalbergieae</taxon>
        <taxon>Pterocarpus clade</taxon>
        <taxon>Stylosanthes</taxon>
    </lineage>
</organism>
<comment type="catalytic activity">
    <reaction evidence="1">
        <text>S-ubiquitinyl-[E2 ubiquitin-conjugating enzyme]-L-cysteine + [acceptor protein]-L-lysine = [E2 ubiquitin-conjugating enzyme]-L-cysteine + N(6)-ubiquitinyl-[acceptor protein]-L-lysine.</text>
        <dbReference type="EC" id="2.3.2.27"/>
    </reaction>
</comment>
<evidence type="ECO:0000256" key="5">
    <source>
        <dbReference type="ARBA" id="ARBA00022771"/>
    </source>
</evidence>
<proteinExistence type="predicted"/>
<name>A0ABU6Y5L5_9FABA</name>
<dbReference type="Proteomes" id="UP001341840">
    <property type="component" value="Unassembled WGS sequence"/>
</dbReference>
<protein>
    <recommendedName>
        <fullName evidence="2">RING-type E3 ubiquitin transferase</fullName>
        <ecNumber evidence="2">2.3.2.27</ecNumber>
    </recommendedName>
</protein>
<evidence type="ECO:0000313" key="11">
    <source>
        <dbReference type="Proteomes" id="UP001341840"/>
    </source>
</evidence>
<keyword evidence="6" id="KW-0833">Ubl conjugation pathway</keyword>
<sequence length="255" mass="28967">MDRATGSAMNLARHGNVRADSIVPPTGLNIVQPNVTITRYLTIRYGMTQFSRIQLIHQHNLGMSFRPPQPNFSYSWTSTGALPLSLNHGALGQLPESSAINIYETSMDNSSLGNRIYSRHQNLHYLQTLSMLMRRSHSMIYDPTTTACVHSHGVDNGLGMLANHDRDVEDMSDDALAEEIANLNNQMKIKPYINLNLEEVTSDDEMEADLYVICQEKFKNEDMLGVLECRHEFYADCLRTWLLEKNFCPLCRLQV</sequence>
<dbReference type="InterPro" id="IPR045191">
    <property type="entry name" value="MBR1/2-like"/>
</dbReference>
<evidence type="ECO:0000256" key="2">
    <source>
        <dbReference type="ARBA" id="ARBA00012483"/>
    </source>
</evidence>
<dbReference type="PANTHER" id="PTHR22937">
    <property type="entry name" value="E3 UBIQUITIN-PROTEIN LIGASE RNF165"/>
    <property type="match status" value="1"/>
</dbReference>
<dbReference type="SUPFAM" id="SSF57850">
    <property type="entry name" value="RING/U-box"/>
    <property type="match status" value="1"/>
</dbReference>
<keyword evidence="3" id="KW-0808">Transferase</keyword>
<evidence type="ECO:0000256" key="3">
    <source>
        <dbReference type="ARBA" id="ARBA00022679"/>
    </source>
</evidence>
<dbReference type="Pfam" id="PF13639">
    <property type="entry name" value="zf-RING_2"/>
    <property type="match status" value="1"/>
</dbReference>
<keyword evidence="5 8" id="KW-0863">Zinc-finger</keyword>
<dbReference type="Gene3D" id="3.30.40.10">
    <property type="entry name" value="Zinc/RING finger domain, C3HC4 (zinc finger)"/>
    <property type="match status" value="1"/>
</dbReference>
<accession>A0ABU6Y5L5</accession>
<dbReference type="InterPro" id="IPR013083">
    <property type="entry name" value="Znf_RING/FYVE/PHD"/>
</dbReference>
<dbReference type="InterPro" id="IPR001841">
    <property type="entry name" value="Znf_RING"/>
</dbReference>
<dbReference type="PANTHER" id="PTHR22937:SF163">
    <property type="entry name" value="RING-TYPE E3 UBIQUITIN TRANSFERASE"/>
    <property type="match status" value="1"/>
</dbReference>